<name>A0AAV9C550_ACOCL</name>
<reference evidence="1" key="2">
    <citation type="submission" date="2023-06" db="EMBL/GenBank/DDBJ databases">
        <authorList>
            <person name="Ma L."/>
            <person name="Liu K.-W."/>
            <person name="Li Z."/>
            <person name="Hsiao Y.-Y."/>
            <person name="Qi Y."/>
            <person name="Fu T."/>
            <person name="Tang G."/>
            <person name="Zhang D."/>
            <person name="Sun W.-H."/>
            <person name="Liu D.-K."/>
            <person name="Li Y."/>
            <person name="Chen G.-Z."/>
            <person name="Liu X.-D."/>
            <person name="Liao X.-Y."/>
            <person name="Jiang Y.-T."/>
            <person name="Yu X."/>
            <person name="Hao Y."/>
            <person name="Huang J."/>
            <person name="Zhao X.-W."/>
            <person name="Ke S."/>
            <person name="Chen Y.-Y."/>
            <person name="Wu W.-L."/>
            <person name="Hsu J.-L."/>
            <person name="Lin Y.-F."/>
            <person name="Huang M.-D."/>
            <person name="Li C.-Y."/>
            <person name="Huang L."/>
            <person name="Wang Z.-W."/>
            <person name="Zhao X."/>
            <person name="Zhong W.-Y."/>
            <person name="Peng D.-H."/>
            <person name="Ahmad S."/>
            <person name="Lan S."/>
            <person name="Zhang J.-S."/>
            <person name="Tsai W.-C."/>
            <person name="Van De Peer Y."/>
            <person name="Liu Z.-J."/>
        </authorList>
    </citation>
    <scope>NUCLEOTIDE SEQUENCE</scope>
    <source>
        <strain evidence="1">CP</strain>
        <tissue evidence="1">Leaves</tissue>
    </source>
</reference>
<accession>A0AAV9C550</accession>
<dbReference type="InterPro" id="IPR008949">
    <property type="entry name" value="Isoprenoid_synthase_dom_sf"/>
</dbReference>
<comment type="caution">
    <text evidence="1">The sequence shown here is derived from an EMBL/GenBank/DDBJ whole genome shotgun (WGS) entry which is preliminary data.</text>
</comment>
<proteinExistence type="predicted"/>
<gene>
    <name evidence="1" type="primary">CPS2</name>
    <name evidence="1" type="ORF">QJS10_CPB21g01601</name>
</gene>
<organism evidence="1 2">
    <name type="scientific">Acorus calamus</name>
    <name type="common">Sweet flag</name>
    <dbReference type="NCBI Taxonomy" id="4465"/>
    <lineage>
        <taxon>Eukaryota</taxon>
        <taxon>Viridiplantae</taxon>
        <taxon>Streptophyta</taxon>
        <taxon>Embryophyta</taxon>
        <taxon>Tracheophyta</taxon>
        <taxon>Spermatophyta</taxon>
        <taxon>Magnoliopsida</taxon>
        <taxon>Liliopsida</taxon>
        <taxon>Acoraceae</taxon>
        <taxon>Acorus</taxon>
    </lineage>
</organism>
<dbReference type="Proteomes" id="UP001180020">
    <property type="component" value="Unassembled WGS sequence"/>
</dbReference>
<evidence type="ECO:0000313" key="1">
    <source>
        <dbReference type="EMBL" id="KAK1283433.1"/>
    </source>
</evidence>
<keyword evidence="2" id="KW-1185">Reference proteome</keyword>
<evidence type="ECO:0000313" key="2">
    <source>
        <dbReference type="Proteomes" id="UP001180020"/>
    </source>
</evidence>
<dbReference type="EMBL" id="JAUJYO010000021">
    <property type="protein sequence ID" value="KAK1283433.1"/>
    <property type="molecule type" value="Genomic_DNA"/>
</dbReference>
<reference evidence="1" key="1">
    <citation type="journal article" date="2023" name="Nat. Commun.">
        <title>Diploid and tetraploid genomes of Acorus and the evolution of monocots.</title>
        <authorList>
            <person name="Ma L."/>
            <person name="Liu K.W."/>
            <person name="Li Z."/>
            <person name="Hsiao Y.Y."/>
            <person name="Qi Y."/>
            <person name="Fu T."/>
            <person name="Tang G.D."/>
            <person name="Zhang D."/>
            <person name="Sun W.H."/>
            <person name="Liu D.K."/>
            <person name="Li Y."/>
            <person name="Chen G.Z."/>
            <person name="Liu X.D."/>
            <person name="Liao X.Y."/>
            <person name="Jiang Y.T."/>
            <person name="Yu X."/>
            <person name="Hao Y."/>
            <person name="Huang J."/>
            <person name="Zhao X.W."/>
            <person name="Ke S."/>
            <person name="Chen Y.Y."/>
            <person name="Wu W.L."/>
            <person name="Hsu J.L."/>
            <person name="Lin Y.F."/>
            <person name="Huang M.D."/>
            <person name="Li C.Y."/>
            <person name="Huang L."/>
            <person name="Wang Z.W."/>
            <person name="Zhao X."/>
            <person name="Zhong W.Y."/>
            <person name="Peng D.H."/>
            <person name="Ahmad S."/>
            <person name="Lan S."/>
            <person name="Zhang J.S."/>
            <person name="Tsai W.C."/>
            <person name="Van de Peer Y."/>
            <person name="Liu Z.J."/>
        </authorList>
    </citation>
    <scope>NUCLEOTIDE SEQUENCE</scope>
    <source>
        <strain evidence="1">CP</strain>
    </source>
</reference>
<sequence length="227" mass="25983">MLDLGFSYVVGRTHDQLDPAHAQMAQHIWIGLALLDKYVVGYLGDASIIAEFEGNGIGMLADWTEGLVQYGRYEVGVLRGEGIGKWIIKWQLGEEHEGWESREQGVELLIRTIELCAGRSIIPEIAPSKETPYDRLTYLTLSICNHIHQEMLKEILSVRFLQPNHTLTYLHLIYSELVQRVLDHSDDLNQDTKKTFLTIVKSFYYKAHCPSATRDVHLSKVLFERVD</sequence>
<protein>
    <submittedName>
        <fullName evidence="1">Ent-copalyl diphosphate synthase 2</fullName>
    </submittedName>
</protein>
<dbReference type="AlphaFoldDB" id="A0AAV9C550"/>
<dbReference type="Gene3D" id="1.10.600.10">
    <property type="entry name" value="Farnesyl Diphosphate Synthase"/>
    <property type="match status" value="1"/>
</dbReference>